<sequence>MFYAAAPASAGVLVPVGAATLPTVARCQQSRAANSRALPVAAAVAAFNFIELFYDLVSSRRATLFTFK</sequence>
<organism evidence="1 2">
    <name type="scientific">Helicoverpa armigera</name>
    <name type="common">Cotton bollworm</name>
    <name type="synonym">Heliothis armigera</name>
    <dbReference type="NCBI Taxonomy" id="29058"/>
    <lineage>
        <taxon>Eukaryota</taxon>
        <taxon>Metazoa</taxon>
        <taxon>Ecdysozoa</taxon>
        <taxon>Arthropoda</taxon>
        <taxon>Hexapoda</taxon>
        <taxon>Insecta</taxon>
        <taxon>Pterygota</taxon>
        <taxon>Neoptera</taxon>
        <taxon>Endopterygota</taxon>
        <taxon>Lepidoptera</taxon>
        <taxon>Glossata</taxon>
        <taxon>Ditrysia</taxon>
        <taxon>Noctuoidea</taxon>
        <taxon>Noctuidae</taxon>
        <taxon>Heliothinae</taxon>
        <taxon>Helicoverpa</taxon>
    </lineage>
</organism>
<reference evidence="1 2" key="1">
    <citation type="journal article" date="2017" name="BMC Biol.">
        <title>Genomic innovations, transcriptional plasticity and gene loss underlying the evolution and divergence of two highly polyphagous and invasive Helicoverpa pest species.</title>
        <authorList>
            <person name="Pearce S.L."/>
            <person name="Clarke D.F."/>
            <person name="East P.D."/>
            <person name="Elfekih S."/>
            <person name="Gordon K.H."/>
            <person name="Jermiin L.S."/>
            <person name="McGaughran A."/>
            <person name="Oakeshott J.G."/>
            <person name="Papanikolaou A."/>
            <person name="Perera O.P."/>
            <person name="Rane R.V."/>
            <person name="Richards S."/>
            <person name="Tay W.T."/>
            <person name="Walsh T.K."/>
            <person name="Anderson A."/>
            <person name="Anderson C.J."/>
            <person name="Asgari S."/>
            <person name="Board P.G."/>
            <person name="Bretschneider A."/>
            <person name="Campbell P.M."/>
            <person name="Chertemps T."/>
            <person name="Christeller J.T."/>
            <person name="Coppin C.W."/>
            <person name="Downes S.J."/>
            <person name="Duan G."/>
            <person name="Farnsworth C.A."/>
            <person name="Good R.T."/>
            <person name="Han L.B."/>
            <person name="Han Y.C."/>
            <person name="Hatje K."/>
            <person name="Horne I."/>
            <person name="Huang Y.P."/>
            <person name="Hughes D.S."/>
            <person name="Jacquin-Joly E."/>
            <person name="James W."/>
            <person name="Jhangiani S."/>
            <person name="Kollmar M."/>
            <person name="Kuwar S.S."/>
            <person name="Li S."/>
            <person name="Liu N.Y."/>
            <person name="Maibeche M.T."/>
            <person name="Miller J.R."/>
            <person name="Montagne N."/>
            <person name="Perry T."/>
            <person name="Qu J."/>
            <person name="Song S.V."/>
            <person name="Sutton G.G."/>
            <person name="Vogel H."/>
            <person name="Walenz B.P."/>
            <person name="Xu W."/>
            <person name="Zhang H.J."/>
            <person name="Zou Z."/>
            <person name="Batterham P."/>
            <person name="Edwards O.R."/>
            <person name="Feyereisen R."/>
            <person name="Gibbs R.A."/>
            <person name="Heckel D.G."/>
            <person name="McGrath A."/>
            <person name="Robin C."/>
            <person name="Scherer S.E."/>
            <person name="Worley K.C."/>
            <person name="Wu Y.D."/>
        </authorList>
    </citation>
    <scope>NUCLEOTIDE SEQUENCE [LARGE SCALE GENOMIC DNA]</scope>
    <source>
        <strain evidence="1">Harm_GR_Male_#8</strain>
        <tissue evidence="1">Whole organism</tissue>
    </source>
</reference>
<protein>
    <submittedName>
        <fullName evidence="1">Uncharacterized protein</fullName>
    </submittedName>
</protein>
<gene>
    <name evidence="1" type="primary">HaOG213910</name>
    <name evidence="1" type="ORF">B5X24_HaOG213910</name>
</gene>
<evidence type="ECO:0000313" key="2">
    <source>
        <dbReference type="Proteomes" id="UP000249218"/>
    </source>
</evidence>
<dbReference type="EMBL" id="KZ150358">
    <property type="protein sequence ID" value="PZC71219.1"/>
    <property type="molecule type" value="Genomic_DNA"/>
</dbReference>
<proteinExistence type="predicted"/>
<accession>A0A2W1B4B5</accession>
<dbReference type="AlphaFoldDB" id="A0A2W1B4B5"/>
<keyword evidence="2" id="KW-1185">Reference proteome</keyword>
<name>A0A2W1B4B5_HELAM</name>
<dbReference type="Proteomes" id="UP000249218">
    <property type="component" value="Unassembled WGS sequence"/>
</dbReference>
<evidence type="ECO:0000313" key="1">
    <source>
        <dbReference type="EMBL" id="PZC71219.1"/>
    </source>
</evidence>